<dbReference type="SUPFAM" id="SSF56300">
    <property type="entry name" value="Metallo-dependent phosphatases"/>
    <property type="match status" value="1"/>
</dbReference>
<evidence type="ECO:0000259" key="4">
    <source>
        <dbReference type="Pfam" id="PF09423"/>
    </source>
</evidence>
<dbReference type="STRING" id="1802485.A2V97_02235"/>
<evidence type="ECO:0000313" key="6">
    <source>
        <dbReference type="EMBL" id="OGM15424.1"/>
    </source>
</evidence>
<dbReference type="InterPro" id="IPR029052">
    <property type="entry name" value="Metallo-depent_PP-like"/>
</dbReference>
<dbReference type="AlphaFoldDB" id="A0A1F7XK53"/>
<evidence type="ECO:0000256" key="1">
    <source>
        <dbReference type="ARBA" id="ARBA00004613"/>
    </source>
</evidence>
<feature type="domain" description="Carbohydrate-binding module family 96" evidence="5">
    <location>
        <begin position="35"/>
        <end position="193"/>
    </location>
</feature>
<evidence type="ECO:0000313" key="7">
    <source>
        <dbReference type="Proteomes" id="UP000177382"/>
    </source>
</evidence>
<sequence>MALWTLVVVAVLFVGIQVLGKIKAAFGGSVQAAGTANIQASADTYLREDVAASPGNFKIINISNVRNKKHWGLVRFTVVGLDSTATVVSANIKFYVSNGVNKNGSTVSAGYLCKAVGGSWSEGSTTWNSTNNPVADCSATFNLDTPGAPGAVPGETKISGDVSSVVTGNGTYDFYIMTNVLDDVTYSSKEADTTSAGGAFVIPDNYPTLTINWQMEGQITPTPTPTVPLTHGPFVGGVTDTVAKVFVRTSSATSVQLEYSTVPDLSSGVMQSEVKNTTSSADYTTILGLSGLSAGTTYYYSVVGNSTIYHFTTFPSQLSLPTSLQFAVFADLSSQDVTAPGYMTAANMNPAFVGQIGDLGHQPDPGARPLPIVIENWRKRFKQAYGDYDPMRPDGKDFASAFRNIPLFHIWDDHDYGKNNADKTTFSGSDAYIRPLVVNSFLEYNPLYELASGDPLNKGMWYSFRYGKLAEVYVLDVRSQRSPNSTSFSDPTKAMLGTEQEDWLKNRLSTAQADGVVWKVIVSPSSWNPLGKGYNNTPKGEDNWALFPIERTELINYINDPVNPIRNVFVVTGDMHTGGAYDDGTHGVIPELTVPHTNINQQNYCTGTNVKSIADCGLWTQILPGKNNAGFGWFDLTPTSANLKVIRADGFQQFSYTRTAQ</sequence>
<accession>A0A1F7XK53</accession>
<reference evidence="6 7" key="1">
    <citation type="journal article" date="2016" name="Nat. Commun.">
        <title>Thousands of microbial genomes shed light on interconnected biogeochemical processes in an aquifer system.</title>
        <authorList>
            <person name="Anantharaman K."/>
            <person name="Brown C.T."/>
            <person name="Hug L.A."/>
            <person name="Sharon I."/>
            <person name="Castelle C.J."/>
            <person name="Probst A.J."/>
            <person name="Thomas B.C."/>
            <person name="Singh A."/>
            <person name="Wilkins M.J."/>
            <person name="Karaoz U."/>
            <person name="Brodie E.L."/>
            <person name="Williams K.H."/>
            <person name="Hubbard S.S."/>
            <person name="Banfield J.F."/>
        </authorList>
    </citation>
    <scope>NUCLEOTIDE SEQUENCE [LARGE SCALE GENOMIC DNA]</scope>
</reference>
<dbReference type="InterPro" id="IPR018946">
    <property type="entry name" value="PhoD-like_MPP"/>
</dbReference>
<name>A0A1F7XK53_9BACT</name>
<keyword evidence="3" id="KW-0732">Signal</keyword>
<dbReference type="EMBL" id="MGFX01000006">
    <property type="protein sequence ID" value="OGM15424.1"/>
    <property type="molecule type" value="Genomic_DNA"/>
</dbReference>
<dbReference type="InterPro" id="IPR055372">
    <property type="entry name" value="CBM96"/>
</dbReference>
<dbReference type="InterPro" id="IPR038607">
    <property type="entry name" value="PhoD-like_sf"/>
</dbReference>
<proteinExistence type="predicted"/>
<organism evidence="6 7">
    <name type="scientific">Candidatus Woesebacteria bacterium RBG_16_42_24</name>
    <dbReference type="NCBI Taxonomy" id="1802485"/>
    <lineage>
        <taxon>Bacteria</taxon>
        <taxon>Candidatus Woeseibacteriota</taxon>
    </lineage>
</organism>
<dbReference type="Proteomes" id="UP000177382">
    <property type="component" value="Unassembled WGS sequence"/>
</dbReference>
<evidence type="ECO:0000256" key="2">
    <source>
        <dbReference type="ARBA" id="ARBA00022525"/>
    </source>
</evidence>
<gene>
    <name evidence="6" type="ORF">A2V97_02235</name>
</gene>
<dbReference type="Gene3D" id="3.60.21.70">
    <property type="entry name" value="PhoD-like phosphatase"/>
    <property type="match status" value="1"/>
</dbReference>
<dbReference type="PANTHER" id="PTHR43606:SF2">
    <property type="entry name" value="ALKALINE PHOSPHATASE FAMILY PROTEIN (AFU_ORTHOLOGUE AFUA_5G03860)"/>
    <property type="match status" value="1"/>
</dbReference>
<evidence type="ECO:0000256" key="3">
    <source>
        <dbReference type="ARBA" id="ARBA00022729"/>
    </source>
</evidence>
<dbReference type="Pfam" id="PF24517">
    <property type="entry name" value="CBM96"/>
    <property type="match status" value="1"/>
</dbReference>
<dbReference type="InterPro" id="IPR052900">
    <property type="entry name" value="Phospholipid_Metab_Enz"/>
</dbReference>
<keyword evidence="2" id="KW-0964">Secreted</keyword>
<dbReference type="PANTHER" id="PTHR43606">
    <property type="entry name" value="PHOSPHATASE, PUTATIVE (AFU_ORTHOLOGUE AFUA_6G08710)-RELATED"/>
    <property type="match status" value="1"/>
</dbReference>
<comment type="caution">
    <text evidence="6">The sequence shown here is derived from an EMBL/GenBank/DDBJ whole genome shotgun (WGS) entry which is preliminary data.</text>
</comment>
<feature type="domain" description="PhoD-like phosphatase metallophosphatase" evidence="4">
    <location>
        <begin position="375"/>
        <end position="581"/>
    </location>
</feature>
<dbReference type="Pfam" id="PF09423">
    <property type="entry name" value="PhoD"/>
    <property type="match status" value="1"/>
</dbReference>
<protein>
    <submittedName>
        <fullName evidence="6">Uncharacterized protein</fullName>
    </submittedName>
</protein>
<dbReference type="GO" id="GO:0005576">
    <property type="term" value="C:extracellular region"/>
    <property type="evidence" value="ECO:0007669"/>
    <property type="project" value="UniProtKB-SubCell"/>
</dbReference>
<evidence type="ECO:0000259" key="5">
    <source>
        <dbReference type="Pfam" id="PF24517"/>
    </source>
</evidence>
<comment type="subcellular location">
    <subcellularLocation>
        <location evidence="1">Secreted</location>
    </subcellularLocation>
</comment>